<reference evidence="3 4" key="1">
    <citation type="submission" date="2019-10" db="EMBL/GenBank/DDBJ databases">
        <title>Corynebacterium sp novel species isolated from the respiratory tract of Marmot.</title>
        <authorList>
            <person name="Zhang G."/>
        </authorList>
    </citation>
    <scope>NUCLEOTIDE SEQUENCE [LARGE SCALE GENOMIC DNA]</scope>
    <source>
        <strain evidence="3 4">336</strain>
    </source>
</reference>
<dbReference type="Gene3D" id="3.40.1350.10">
    <property type="match status" value="1"/>
</dbReference>
<dbReference type="HAMAP" id="MF_00048">
    <property type="entry name" value="UPF0102"/>
    <property type="match status" value="1"/>
</dbReference>
<evidence type="ECO:0000313" key="4">
    <source>
        <dbReference type="Proteomes" id="UP000436181"/>
    </source>
</evidence>
<organism evidence="3 4">
    <name type="scientific">Corynebacterium zhongnanshanii</name>
    <dbReference type="NCBI Taxonomy" id="2768834"/>
    <lineage>
        <taxon>Bacteria</taxon>
        <taxon>Bacillati</taxon>
        <taxon>Actinomycetota</taxon>
        <taxon>Actinomycetes</taxon>
        <taxon>Mycobacteriales</taxon>
        <taxon>Corynebacteriaceae</taxon>
        <taxon>Corynebacterium</taxon>
    </lineage>
</organism>
<evidence type="ECO:0000313" key="3">
    <source>
        <dbReference type="EMBL" id="KAB3523327.1"/>
    </source>
</evidence>
<dbReference type="RefSeq" id="WP_151844066.1">
    <property type="nucleotide sequence ID" value="NZ_WBZJ01000001.1"/>
</dbReference>
<dbReference type="EMBL" id="WBZJ01000001">
    <property type="protein sequence ID" value="KAB3523327.1"/>
    <property type="molecule type" value="Genomic_DNA"/>
</dbReference>
<keyword evidence="4" id="KW-1185">Reference proteome</keyword>
<dbReference type="Proteomes" id="UP000436181">
    <property type="component" value="Unassembled WGS sequence"/>
</dbReference>
<dbReference type="PANTHER" id="PTHR34039:SF1">
    <property type="entry name" value="UPF0102 PROTEIN YRAN"/>
    <property type="match status" value="1"/>
</dbReference>
<comment type="similarity">
    <text evidence="1 2">Belongs to the UPF0102 family.</text>
</comment>
<protein>
    <recommendedName>
        <fullName evidence="2">UPF0102 protein F8377_04110</fullName>
    </recommendedName>
</protein>
<evidence type="ECO:0000256" key="1">
    <source>
        <dbReference type="ARBA" id="ARBA00006738"/>
    </source>
</evidence>
<accession>A0ABQ6VFY0</accession>
<dbReference type="InterPro" id="IPR003509">
    <property type="entry name" value="UPF0102_YraN-like"/>
</dbReference>
<name>A0ABQ6VFY0_9CORY</name>
<dbReference type="Pfam" id="PF02021">
    <property type="entry name" value="UPF0102"/>
    <property type="match status" value="1"/>
</dbReference>
<dbReference type="InterPro" id="IPR011856">
    <property type="entry name" value="tRNA_endonuc-like_dom_sf"/>
</dbReference>
<dbReference type="InterPro" id="IPR011335">
    <property type="entry name" value="Restrct_endonuc-II-like"/>
</dbReference>
<sequence length="119" mass="13341">MTRHQGNAGEAMAAEFLERQGYEIVQRNCVVQVEGFRAEIDIVARDPQVQQVVFVEVKFRATEADGAGVGAITPTKLRRMRRAAGVWLSLHRQTEGCSPRVDVVDVGPWGIREHVKDVW</sequence>
<evidence type="ECO:0000256" key="2">
    <source>
        <dbReference type="HAMAP-Rule" id="MF_00048"/>
    </source>
</evidence>
<dbReference type="SUPFAM" id="SSF52980">
    <property type="entry name" value="Restriction endonuclease-like"/>
    <property type="match status" value="1"/>
</dbReference>
<comment type="caution">
    <text evidence="3">The sequence shown here is derived from an EMBL/GenBank/DDBJ whole genome shotgun (WGS) entry which is preliminary data.</text>
</comment>
<dbReference type="PANTHER" id="PTHR34039">
    <property type="entry name" value="UPF0102 PROTEIN YRAN"/>
    <property type="match status" value="1"/>
</dbReference>
<gene>
    <name evidence="3" type="ORF">F8377_04110</name>
</gene>
<proteinExistence type="inferred from homology"/>